<keyword evidence="7" id="KW-1185">Reference proteome</keyword>
<sequence>MKRILILTAGYGEGHNSAARALQTAFNEQPGVAAELVDLFALRAPRLNDLSRRGYLGLINTAPDLWSRIYRWLDESSRAPALFRTLGSHRHLLGRLIAEKQPTAIVSTYPVYAWLLARLRADGQVFCPHYTVITDALTINSLWYRPPSAGWFVTDHDSASFLRARGVRDERVHVSGFPVASAFADRPGLWQPPEPSPATPRRILFMINSGRSAALAIARELLQHRGWQITFTAGRDLKLRQELEALVADAPASAQILGWTDRIPELLMTHHVVISKAGGATTQESINAHCPMIVSQIVPGQEEGNYELLRRHDTGALATTPPAIAATLHRAFAHDAALWRHWRRNLQSLAQPTAARTIARQVLEHSPGLPSPTPPAATTRPAAMPSRAAAATVR</sequence>
<dbReference type="PANTHER" id="PTHR43025">
    <property type="entry name" value="MONOGALACTOSYLDIACYLGLYCEROL SYNTHASE"/>
    <property type="match status" value="1"/>
</dbReference>
<evidence type="ECO:0000256" key="3">
    <source>
        <dbReference type="ARBA" id="ARBA00022679"/>
    </source>
</evidence>
<keyword evidence="3 6" id="KW-0808">Transferase</keyword>
<dbReference type="PANTHER" id="PTHR43025:SF3">
    <property type="entry name" value="MONOGALACTOSYLDIACYLGLYCEROL SYNTHASE 1, CHLOROPLASTIC"/>
    <property type="match status" value="1"/>
</dbReference>
<evidence type="ECO:0000256" key="1">
    <source>
        <dbReference type="ARBA" id="ARBA00006962"/>
    </source>
</evidence>
<organism evidence="6 7">
    <name type="scientific">Lacunisphaera limnophila</name>
    <dbReference type="NCBI Taxonomy" id="1838286"/>
    <lineage>
        <taxon>Bacteria</taxon>
        <taxon>Pseudomonadati</taxon>
        <taxon>Verrucomicrobiota</taxon>
        <taxon>Opitutia</taxon>
        <taxon>Opitutales</taxon>
        <taxon>Opitutaceae</taxon>
        <taxon>Lacunisphaera</taxon>
    </lineage>
</organism>
<dbReference type="STRING" id="1838286.Verru16b_02298"/>
<evidence type="ECO:0000259" key="5">
    <source>
        <dbReference type="Pfam" id="PF06925"/>
    </source>
</evidence>
<proteinExistence type="inferred from homology"/>
<gene>
    <name evidence="6" type="primary">ugtP_2</name>
    <name evidence="6" type="ORF">Verru16b_02298</name>
</gene>
<feature type="region of interest" description="Disordered" evidence="4">
    <location>
        <begin position="365"/>
        <end position="394"/>
    </location>
</feature>
<evidence type="ECO:0000313" key="7">
    <source>
        <dbReference type="Proteomes" id="UP000095228"/>
    </source>
</evidence>
<keyword evidence="2 6" id="KW-0328">Glycosyltransferase</keyword>
<dbReference type="KEGG" id="obg:Verru16b_02298"/>
<dbReference type="GO" id="GO:0009247">
    <property type="term" value="P:glycolipid biosynthetic process"/>
    <property type="evidence" value="ECO:0007669"/>
    <property type="project" value="InterPro"/>
</dbReference>
<feature type="compositionally biased region" description="Low complexity" evidence="4">
    <location>
        <begin position="376"/>
        <end position="394"/>
    </location>
</feature>
<feature type="domain" description="Diacylglycerol glucosyltransferase N-terminal" evidence="5">
    <location>
        <begin position="15"/>
        <end position="179"/>
    </location>
</feature>
<dbReference type="EC" id="2.4.1.-" evidence="6"/>
<dbReference type="InterPro" id="IPR009695">
    <property type="entry name" value="Diacylglyc_glucosyltr_N"/>
</dbReference>
<dbReference type="InterPro" id="IPR050519">
    <property type="entry name" value="Glycosyltransf_28_UgtP"/>
</dbReference>
<dbReference type="OrthoDB" id="9815663at2"/>
<dbReference type="Proteomes" id="UP000095228">
    <property type="component" value="Chromosome"/>
</dbReference>
<dbReference type="Gene3D" id="3.40.50.2000">
    <property type="entry name" value="Glycogen Phosphorylase B"/>
    <property type="match status" value="1"/>
</dbReference>
<dbReference type="PATRIC" id="fig|1838286.3.peg.2310"/>
<dbReference type="GO" id="GO:0016020">
    <property type="term" value="C:membrane"/>
    <property type="evidence" value="ECO:0007669"/>
    <property type="project" value="GOC"/>
</dbReference>
<protein>
    <submittedName>
        <fullName evidence="6">Processive diacylglycerol beta-glucosyltransferase</fullName>
        <ecNumber evidence="6">2.4.1.-</ecNumber>
    </submittedName>
</protein>
<name>A0A1D8AWF5_9BACT</name>
<evidence type="ECO:0000256" key="2">
    <source>
        <dbReference type="ARBA" id="ARBA00022676"/>
    </source>
</evidence>
<dbReference type="SUPFAM" id="SSF53756">
    <property type="entry name" value="UDP-Glycosyltransferase/glycogen phosphorylase"/>
    <property type="match status" value="1"/>
</dbReference>
<accession>A0A1D8AWF5</accession>
<reference evidence="6 7" key="1">
    <citation type="submission" date="2016-06" db="EMBL/GenBank/DDBJ databases">
        <title>Three novel species with peptidoglycan cell walls form the new genus Lacunisphaera gen. nov. in the family Opitutaceae of the verrucomicrobial subdivision 4.</title>
        <authorList>
            <person name="Rast P."/>
            <person name="Gloeckner I."/>
            <person name="Jogler M."/>
            <person name="Boedeker C."/>
            <person name="Jeske O."/>
            <person name="Wiegand S."/>
            <person name="Reinhardt R."/>
            <person name="Schumann P."/>
            <person name="Rohde M."/>
            <person name="Spring S."/>
            <person name="Gloeckner F.O."/>
            <person name="Jogler C."/>
        </authorList>
    </citation>
    <scope>NUCLEOTIDE SEQUENCE [LARGE SCALE GENOMIC DNA]</scope>
    <source>
        <strain evidence="6 7">IG16b</strain>
    </source>
</reference>
<dbReference type="GO" id="GO:0016758">
    <property type="term" value="F:hexosyltransferase activity"/>
    <property type="evidence" value="ECO:0007669"/>
    <property type="project" value="InterPro"/>
</dbReference>
<dbReference type="EMBL" id="CP016094">
    <property type="protein sequence ID" value="AOS45220.1"/>
    <property type="molecule type" value="Genomic_DNA"/>
</dbReference>
<dbReference type="RefSeq" id="WP_069962395.1">
    <property type="nucleotide sequence ID" value="NZ_CP016094.1"/>
</dbReference>
<dbReference type="Pfam" id="PF06925">
    <property type="entry name" value="MGDG_synth"/>
    <property type="match status" value="1"/>
</dbReference>
<evidence type="ECO:0000256" key="4">
    <source>
        <dbReference type="SAM" id="MobiDB-lite"/>
    </source>
</evidence>
<comment type="similarity">
    <text evidence="1">Belongs to the glycosyltransferase 28 family.</text>
</comment>
<dbReference type="AlphaFoldDB" id="A0A1D8AWF5"/>
<evidence type="ECO:0000313" key="6">
    <source>
        <dbReference type="EMBL" id="AOS45220.1"/>
    </source>
</evidence>